<evidence type="ECO:0000313" key="3">
    <source>
        <dbReference type="Proteomes" id="UP000076959"/>
    </source>
</evidence>
<dbReference type="EMBL" id="LUUB01000054">
    <property type="protein sequence ID" value="OAF09958.1"/>
    <property type="molecule type" value="Genomic_DNA"/>
</dbReference>
<keyword evidence="1" id="KW-0812">Transmembrane</keyword>
<sequence>MNERRIQTAAVRNLRFDQELKDHAMRERSQKCVMGEAPGYAIVWTGALLGWIHRGAVTMTRSIVVGLAILTLSLLLSLSPLIGLIIAM</sequence>
<comment type="caution">
    <text evidence="2">The sequence shown here is derived from an EMBL/GenBank/DDBJ whole genome shotgun (WGS) entry which is preliminary data.</text>
</comment>
<gene>
    <name evidence="2" type="ORF">AYJ54_12235</name>
</gene>
<evidence type="ECO:0000256" key="1">
    <source>
        <dbReference type="SAM" id="Phobius"/>
    </source>
</evidence>
<dbReference type="AlphaFoldDB" id="A0A176YSY6"/>
<dbReference type="Proteomes" id="UP000076959">
    <property type="component" value="Unassembled WGS sequence"/>
</dbReference>
<protein>
    <submittedName>
        <fullName evidence="2">Uncharacterized protein</fullName>
    </submittedName>
</protein>
<organism evidence="2 3">
    <name type="scientific">Bradyrhizobium centrolobii</name>
    <dbReference type="NCBI Taxonomy" id="1505087"/>
    <lineage>
        <taxon>Bacteria</taxon>
        <taxon>Pseudomonadati</taxon>
        <taxon>Pseudomonadota</taxon>
        <taxon>Alphaproteobacteria</taxon>
        <taxon>Hyphomicrobiales</taxon>
        <taxon>Nitrobacteraceae</taxon>
        <taxon>Bradyrhizobium</taxon>
    </lineage>
</organism>
<feature type="transmembrane region" description="Helical" evidence="1">
    <location>
        <begin position="64"/>
        <end position="87"/>
    </location>
</feature>
<keyword evidence="1" id="KW-1133">Transmembrane helix</keyword>
<accession>A0A176YSY6</accession>
<proteinExistence type="predicted"/>
<name>A0A176YSY6_9BRAD</name>
<keyword evidence="1" id="KW-0472">Membrane</keyword>
<reference evidence="2 3" key="1">
    <citation type="submission" date="2016-03" db="EMBL/GenBank/DDBJ databases">
        <title>Draft Genome Sequence of the Strain BR 10245 (Bradyrhizobium sp.) isolated from nodules of Centrolobium paraense.</title>
        <authorList>
            <person name="Simoes-Araujo J.L.Sr."/>
            <person name="Barauna A.C."/>
            <person name="Silva K."/>
            <person name="Zilli J.E."/>
        </authorList>
    </citation>
    <scope>NUCLEOTIDE SEQUENCE [LARGE SCALE GENOMIC DNA]</scope>
    <source>
        <strain evidence="2 3">BR 10245</strain>
    </source>
</reference>
<keyword evidence="3" id="KW-1185">Reference proteome</keyword>
<evidence type="ECO:0000313" key="2">
    <source>
        <dbReference type="EMBL" id="OAF09958.1"/>
    </source>
</evidence>